<comment type="subcellular location">
    <subcellularLocation>
        <location evidence="3">Cell outer membrane</location>
        <topology evidence="3">Multi-pass membrane protein</topology>
    </subcellularLocation>
</comment>
<dbReference type="Pfam" id="PF00593">
    <property type="entry name" value="TonB_dep_Rec_b-barrel"/>
    <property type="match status" value="1"/>
</dbReference>
<dbReference type="EMBL" id="JAHWDQ010000001">
    <property type="protein sequence ID" value="MBW2939926.1"/>
    <property type="molecule type" value="Genomic_DNA"/>
</dbReference>
<dbReference type="PANTHER" id="PTHR32552:SF81">
    <property type="entry name" value="TONB-DEPENDENT OUTER MEMBRANE RECEPTOR"/>
    <property type="match status" value="1"/>
</dbReference>
<protein>
    <submittedName>
        <fullName evidence="7">TonB-dependent receptor</fullName>
    </submittedName>
</protein>
<keyword evidence="3 4" id="KW-0472">Membrane</keyword>
<proteinExistence type="inferred from homology"/>
<comment type="similarity">
    <text evidence="3 4">Belongs to the TonB-dependent receptor family.</text>
</comment>
<keyword evidence="3" id="KW-0813">Transport</keyword>
<keyword evidence="7" id="KW-0675">Receptor</keyword>
<keyword evidence="3" id="KW-0812">Transmembrane</keyword>
<dbReference type="InterPro" id="IPR000531">
    <property type="entry name" value="Beta-barrel_TonB"/>
</dbReference>
<evidence type="ECO:0000313" key="7">
    <source>
        <dbReference type="EMBL" id="MBW2939926.1"/>
    </source>
</evidence>
<keyword evidence="3" id="KW-1134">Transmembrane beta strand</keyword>
<gene>
    <name evidence="7" type="ORF">KXJ70_04025</name>
</gene>
<reference evidence="7" key="1">
    <citation type="submission" date="2021-07" db="EMBL/GenBank/DDBJ databases">
        <title>Zhongshania sp. CAU 1632 isolated from seawater.</title>
        <authorList>
            <person name="Kim W."/>
        </authorList>
    </citation>
    <scope>NUCLEOTIDE SEQUENCE</scope>
    <source>
        <strain evidence="7">CAU 1632</strain>
    </source>
</reference>
<dbReference type="Pfam" id="PF07715">
    <property type="entry name" value="Plug"/>
    <property type="match status" value="1"/>
</dbReference>
<dbReference type="InterPro" id="IPR012910">
    <property type="entry name" value="Plug_dom"/>
</dbReference>
<keyword evidence="1" id="KW-0406">Ion transport</keyword>
<evidence type="ECO:0000256" key="2">
    <source>
        <dbReference type="ARBA" id="ARBA00023077"/>
    </source>
</evidence>
<evidence type="ECO:0000313" key="8">
    <source>
        <dbReference type="Proteomes" id="UP001166291"/>
    </source>
</evidence>
<evidence type="ECO:0000256" key="3">
    <source>
        <dbReference type="PROSITE-ProRule" id="PRU01360"/>
    </source>
</evidence>
<comment type="caution">
    <text evidence="7">The sequence shown here is derived from an EMBL/GenBank/DDBJ whole genome shotgun (WGS) entry which is preliminary data.</text>
</comment>
<evidence type="ECO:0000259" key="6">
    <source>
        <dbReference type="Pfam" id="PF07715"/>
    </source>
</evidence>
<name>A0ABS6VQD3_9GAMM</name>
<keyword evidence="2 4" id="KW-0798">TonB box</keyword>
<dbReference type="PROSITE" id="PS52016">
    <property type="entry name" value="TONB_DEPENDENT_REC_3"/>
    <property type="match status" value="1"/>
</dbReference>
<evidence type="ECO:0000256" key="4">
    <source>
        <dbReference type="RuleBase" id="RU003357"/>
    </source>
</evidence>
<keyword evidence="8" id="KW-1185">Reference proteome</keyword>
<sequence length="813" mass="89661">MRKLKSLFLQPMQKGQIDKLTFIALTPLLILGGNSVFSQENTGVKSVKNVEIEEVYVTARRKSETAQDVPLSVNAVSSETLQQLNVRKLEDLSSIVAGLTLQEDSIAPNASVRGVRFDTFASGFDPTVEFYLNDAPINSLAAMQATFDIGQIEVLRGPQGTLRGRASPSGAITIQTERPDMQAFGGYIDSTVNNIGGRNGRFAVNQPIIEDVLALRIAGFYEQNDDNRVDSINSNKSSEYEGKGYRFSLRYSPVDTLEMNLMYQRITPDRLSFTQVESANYEDATIAAPAQGDFSASDRKAVSDIGQKSEQDIERAGLEVEWENAGLRWNYVGALTNMNIDRKDVGDTGDVFFGPGSDPRLSNVGQELETDTSGFTHELRVSSAELINDAFDYVAGILYQKNNPDTDLIQQTSVFLPAFAGGGLAVVNGTPVERRRESVEKSLFANFTWKFNDATELSAGWRYISYHDEDSTKVSGRIIATRDEDWNEFIYLISAKYYVTEDVMSYVTVGNSWRPGVSAVGNFSFARSDLENSFITLDPEESESIEIGVKSSSMDDRLQLNVAAFYQTFDNYPYRSGGSGVNYVSTDSNGVRSVEQFNFVAAVPVNVYGLEVESRYQVTPNWNVGALMSYAKGEIDNGLIPCNDYAPVDGRPDSGATAPTVADIDTATGNQNVGSCNVSYSSNFAPDWTTTLTTSYSYDVAGKEVFVRGLLTMYGASKNDPSNDIDDVGRYDILNLYTGVRDPEGKWSVMLYAKNVFDKEVVLSREIEAANIGVQVLQPPTFQTAEGETRSSTYRQISMNAEREIGVNFRYNF</sequence>
<dbReference type="InterPro" id="IPR039426">
    <property type="entry name" value="TonB-dep_rcpt-like"/>
</dbReference>
<organism evidence="7 8">
    <name type="scientific">Zhongshania aquimaris</name>
    <dbReference type="NCBI Taxonomy" id="2857107"/>
    <lineage>
        <taxon>Bacteria</taxon>
        <taxon>Pseudomonadati</taxon>
        <taxon>Pseudomonadota</taxon>
        <taxon>Gammaproteobacteria</taxon>
        <taxon>Cellvibrionales</taxon>
        <taxon>Spongiibacteraceae</taxon>
        <taxon>Zhongshania</taxon>
    </lineage>
</organism>
<dbReference type="RefSeq" id="WP_219042160.1">
    <property type="nucleotide sequence ID" value="NZ_JAHWDQ010000001.1"/>
</dbReference>
<keyword evidence="3" id="KW-0998">Cell outer membrane</keyword>
<feature type="domain" description="TonB-dependent receptor plug" evidence="6">
    <location>
        <begin position="66"/>
        <end position="171"/>
    </location>
</feature>
<dbReference type="Proteomes" id="UP001166291">
    <property type="component" value="Unassembled WGS sequence"/>
</dbReference>
<accession>A0ABS6VQD3</accession>
<evidence type="ECO:0000259" key="5">
    <source>
        <dbReference type="Pfam" id="PF00593"/>
    </source>
</evidence>
<evidence type="ECO:0000256" key="1">
    <source>
        <dbReference type="ARBA" id="ARBA00023065"/>
    </source>
</evidence>
<feature type="domain" description="TonB-dependent receptor-like beta-barrel" evidence="5">
    <location>
        <begin position="285"/>
        <end position="756"/>
    </location>
</feature>
<dbReference type="PANTHER" id="PTHR32552">
    <property type="entry name" value="FERRICHROME IRON RECEPTOR-RELATED"/>
    <property type="match status" value="1"/>
</dbReference>